<keyword evidence="1" id="KW-0732">Signal</keyword>
<feature type="chain" id="PRO_5043506937" evidence="1">
    <location>
        <begin position="30"/>
        <end position="154"/>
    </location>
</feature>
<evidence type="ECO:0000313" key="3">
    <source>
        <dbReference type="Proteomes" id="UP001432027"/>
    </source>
</evidence>
<accession>A0AAV5SDB3</accession>
<feature type="non-terminal residue" evidence="2">
    <location>
        <position position="1"/>
    </location>
</feature>
<protein>
    <submittedName>
        <fullName evidence="2">Uncharacterized protein</fullName>
    </submittedName>
</protein>
<gene>
    <name evidence="2" type="ORF">PENTCL1PPCAC_3075</name>
</gene>
<dbReference type="AlphaFoldDB" id="A0AAV5SDB3"/>
<keyword evidence="3" id="KW-1185">Reference proteome</keyword>
<organism evidence="2 3">
    <name type="scientific">Pristionchus entomophagus</name>
    <dbReference type="NCBI Taxonomy" id="358040"/>
    <lineage>
        <taxon>Eukaryota</taxon>
        <taxon>Metazoa</taxon>
        <taxon>Ecdysozoa</taxon>
        <taxon>Nematoda</taxon>
        <taxon>Chromadorea</taxon>
        <taxon>Rhabditida</taxon>
        <taxon>Rhabditina</taxon>
        <taxon>Diplogasteromorpha</taxon>
        <taxon>Diplogasteroidea</taxon>
        <taxon>Neodiplogasteridae</taxon>
        <taxon>Pristionchus</taxon>
    </lineage>
</organism>
<dbReference type="EMBL" id="BTSX01000001">
    <property type="protein sequence ID" value="GMS80900.1"/>
    <property type="molecule type" value="Genomic_DNA"/>
</dbReference>
<feature type="non-terminal residue" evidence="2">
    <location>
        <position position="154"/>
    </location>
</feature>
<sequence length="154" mass="16427">SIIRIPISTTMTRFFLLPLLFVFFSSSQAELNLGETVDGLVDGLRPTVNGLLGTVDTLLPLGIRLKRDVELGKTVDGLVDGLKTPVNGLLGNLPLGIRLKRELNLGNTVDGLVDGLRPTVNGLLGTVDTILPLGITLVRRVFVTTSLDSLTSPL</sequence>
<feature type="signal peptide" evidence="1">
    <location>
        <begin position="1"/>
        <end position="29"/>
    </location>
</feature>
<name>A0AAV5SDB3_9BILA</name>
<comment type="caution">
    <text evidence="2">The sequence shown here is derived from an EMBL/GenBank/DDBJ whole genome shotgun (WGS) entry which is preliminary data.</text>
</comment>
<evidence type="ECO:0000313" key="2">
    <source>
        <dbReference type="EMBL" id="GMS80900.1"/>
    </source>
</evidence>
<proteinExistence type="predicted"/>
<reference evidence="2" key="1">
    <citation type="submission" date="2023-10" db="EMBL/GenBank/DDBJ databases">
        <title>Genome assembly of Pristionchus species.</title>
        <authorList>
            <person name="Yoshida K."/>
            <person name="Sommer R.J."/>
        </authorList>
    </citation>
    <scope>NUCLEOTIDE SEQUENCE</scope>
    <source>
        <strain evidence="2">RS0144</strain>
    </source>
</reference>
<dbReference type="Proteomes" id="UP001432027">
    <property type="component" value="Unassembled WGS sequence"/>
</dbReference>
<evidence type="ECO:0000256" key="1">
    <source>
        <dbReference type="SAM" id="SignalP"/>
    </source>
</evidence>